<dbReference type="RefSeq" id="WP_268050689.1">
    <property type="nucleotide sequence ID" value="NZ_JAPQES010000005.1"/>
</dbReference>
<proteinExistence type="predicted"/>
<protein>
    <recommendedName>
        <fullName evidence="4">DUF3784 domain-containing protein</fullName>
    </recommendedName>
</protein>
<comment type="caution">
    <text evidence="2">The sequence shown here is derived from an EMBL/GenBank/DDBJ whole genome shotgun (WGS) entry which is preliminary data.</text>
</comment>
<accession>A0ABT4CS97</accession>
<keyword evidence="1" id="KW-1133">Transmembrane helix</keyword>
<keyword evidence="1" id="KW-0812">Transmembrane</keyword>
<keyword evidence="1" id="KW-0472">Membrane</keyword>
<feature type="transmembrane region" description="Helical" evidence="1">
    <location>
        <begin position="45"/>
        <end position="66"/>
    </location>
</feature>
<feature type="transmembrane region" description="Helical" evidence="1">
    <location>
        <begin position="6"/>
        <end position="24"/>
    </location>
</feature>
<keyword evidence="3" id="KW-1185">Reference proteome</keyword>
<dbReference type="Proteomes" id="UP001079657">
    <property type="component" value="Unassembled WGS sequence"/>
</dbReference>
<evidence type="ECO:0000313" key="3">
    <source>
        <dbReference type="Proteomes" id="UP001079657"/>
    </source>
</evidence>
<name>A0ABT4CS97_9CLOT</name>
<organism evidence="2 3">
    <name type="scientific">Clostridium ganghwense</name>
    <dbReference type="NCBI Taxonomy" id="312089"/>
    <lineage>
        <taxon>Bacteria</taxon>
        <taxon>Bacillati</taxon>
        <taxon>Bacillota</taxon>
        <taxon>Clostridia</taxon>
        <taxon>Eubacteriales</taxon>
        <taxon>Clostridiaceae</taxon>
        <taxon>Clostridium</taxon>
    </lineage>
</organism>
<evidence type="ECO:0000313" key="2">
    <source>
        <dbReference type="EMBL" id="MCY6371793.1"/>
    </source>
</evidence>
<sequence length="95" mass="10876">MSTAFKILLIVLGIVEIILALNMEKFTKKKYASIKVRNIKGLIQWEKITTILMGIAILFFACLSFWGVYAKYNTILTIAIALLMIITYVGRKRFI</sequence>
<gene>
    <name evidence="2" type="ORF">OXH55_14190</name>
</gene>
<evidence type="ECO:0008006" key="4">
    <source>
        <dbReference type="Google" id="ProtNLM"/>
    </source>
</evidence>
<dbReference type="EMBL" id="JAPQES010000005">
    <property type="protein sequence ID" value="MCY6371793.1"/>
    <property type="molecule type" value="Genomic_DNA"/>
</dbReference>
<reference evidence="2" key="1">
    <citation type="submission" date="2022-12" db="EMBL/GenBank/DDBJ databases">
        <authorList>
            <person name="Wang J."/>
        </authorList>
    </citation>
    <scope>NUCLEOTIDE SEQUENCE</scope>
    <source>
        <strain evidence="2">HY-42-06</strain>
    </source>
</reference>
<feature type="transmembrane region" description="Helical" evidence="1">
    <location>
        <begin position="72"/>
        <end position="90"/>
    </location>
</feature>
<evidence type="ECO:0000256" key="1">
    <source>
        <dbReference type="SAM" id="Phobius"/>
    </source>
</evidence>